<dbReference type="PANTHER" id="PTHR33119">
    <property type="entry name" value="IFI3P"/>
    <property type="match status" value="1"/>
</dbReference>
<dbReference type="Pfam" id="PF14033">
    <property type="entry name" value="DUF4246"/>
    <property type="match status" value="1"/>
</dbReference>
<proteinExistence type="predicted"/>
<feature type="domain" description="DUF4246" evidence="2">
    <location>
        <begin position="14"/>
        <end position="73"/>
    </location>
</feature>
<dbReference type="VEuPathDB" id="FungiDB:BO97DRAFT_429880"/>
<gene>
    <name evidence="3" type="ORF">BO97DRAFT_429880</name>
</gene>
<organism evidence="3 4">
    <name type="scientific">Aspergillus homomorphus (strain CBS 101889)</name>
    <dbReference type="NCBI Taxonomy" id="1450537"/>
    <lineage>
        <taxon>Eukaryota</taxon>
        <taxon>Fungi</taxon>
        <taxon>Dikarya</taxon>
        <taxon>Ascomycota</taxon>
        <taxon>Pezizomycotina</taxon>
        <taxon>Eurotiomycetes</taxon>
        <taxon>Eurotiomycetidae</taxon>
        <taxon>Eurotiales</taxon>
        <taxon>Aspergillaceae</taxon>
        <taxon>Aspergillus</taxon>
        <taxon>Aspergillus subgen. Circumdati</taxon>
    </lineage>
</organism>
<evidence type="ECO:0000259" key="1">
    <source>
        <dbReference type="Pfam" id="PF14033"/>
    </source>
</evidence>
<dbReference type="Proteomes" id="UP000248961">
    <property type="component" value="Unassembled WGS sequence"/>
</dbReference>
<dbReference type="EMBL" id="KZ824350">
    <property type="protein sequence ID" value="RAL06855.1"/>
    <property type="molecule type" value="Genomic_DNA"/>
</dbReference>
<dbReference type="InterPro" id="IPR025340">
    <property type="entry name" value="DUF4246"/>
</dbReference>
<protein>
    <submittedName>
        <fullName evidence="3">Uncharacterized protein</fullName>
    </submittedName>
</protein>
<reference evidence="3 4" key="1">
    <citation type="submission" date="2018-02" db="EMBL/GenBank/DDBJ databases">
        <title>The genomes of Aspergillus section Nigri reveals drivers in fungal speciation.</title>
        <authorList>
            <consortium name="DOE Joint Genome Institute"/>
            <person name="Vesth T.C."/>
            <person name="Nybo J."/>
            <person name="Theobald S."/>
            <person name="Brandl J."/>
            <person name="Frisvad J.C."/>
            <person name="Nielsen K.F."/>
            <person name="Lyhne E.K."/>
            <person name="Kogle M.E."/>
            <person name="Kuo A."/>
            <person name="Riley R."/>
            <person name="Clum A."/>
            <person name="Nolan M."/>
            <person name="Lipzen A."/>
            <person name="Salamov A."/>
            <person name="Henrissat B."/>
            <person name="Wiebenga A."/>
            <person name="De vries R.P."/>
            <person name="Grigoriev I.V."/>
            <person name="Mortensen U.H."/>
            <person name="Andersen M.R."/>
            <person name="Baker S.E."/>
        </authorList>
    </citation>
    <scope>NUCLEOTIDE SEQUENCE [LARGE SCALE GENOMIC DNA]</scope>
    <source>
        <strain evidence="3 4">CBS 101889</strain>
    </source>
</reference>
<dbReference type="RefSeq" id="XP_025546009.1">
    <property type="nucleotide sequence ID" value="XM_025697401.1"/>
</dbReference>
<name>A0A395HI56_ASPHC</name>
<dbReference type="PANTHER" id="PTHR33119:SF1">
    <property type="entry name" value="FE2OG DIOXYGENASE DOMAIN-CONTAINING PROTEIN"/>
    <property type="match status" value="1"/>
</dbReference>
<keyword evidence="4" id="KW-1185">Reference proteome</keyword>
<dbReference type="InterPro" id="IPR049207">
    <property type="entry name" value="DUF4246_N"/>
</dbReference>
<evidence type="ECO:0000313" key="3">
    <source>
        <dbReference type="EMBL" id="RAL06855.1"/>
    </source>
</evidence>
<evidence type="ECO:0000313" key="4">
    <source>
        <dbReference type="Proteomes" id="UP000248961"/>
    </source>
</evidence>
<dbReference type="Pfam" id="PF21666">
    <property type="entry name" value="DUF4246_N"/>
    <property type="match status" value="1"/>
</dbReference>
<sequence>MTTLDHTGVGPLQVPGFGSIPLDYQLVPEARFAHGLVDYRHFPRLTKREMAMIQLKQRITEQPEWDRAILDSDEALLTPPTERMDIRTTSYVNNLQLIDHCQLYKHLKHLIVSSIPSWNEALFYGNTRGRHLPRILIYGGEVHDYSEEHQAFELQYEVPQALATVFDLDYWNP</sequence>
<dbReference type="GeneID" id="37201690"/>
<dbReference type="OrthoDB" id="415532at2759"/>
<dbReference type="InterPro" id="IPR049192">
    <property type="entry name" value="DUF4246_C"/>
</dbReference>
<dbReference type="AlphaFoldDB" id="A0A395HI56"/>
<evidence type="ECO:0000259" key="2">
    <source>
        <dbReference type="Pfam" id="PF21666"/>
    </source>
</evidence>
<accession>A0A395HI56</accession>
<feature type="domain" description="DUF4246" evidence="1">
    <location>
        <begin position="84"/>
        <end position="146"/>
    </location>
</feature>
<dbReference type="STRING" id="1450537.A0A395HI56"/>